<dbReference type="SMART" id="SM00220">
    <property type="entry name" value="S_TKc"/>
    <property type="match status" value="1"/>
</dbReference>
<sequence length="1344" mass="162297">MDNIQTFGMQNTKIMIDGVAYLKLQEIGQGSEGIIYKGENIQTKEIVAIKEYKKIYTNEEKAIQAILQNNCSHIIGIKGIQHNQQQCLIIVMEFAHGEFYKFMKTLDYQKLDYQQKNNYFVQMVQGVNQLHEMGLFHRDLKPENFVYINQPNQQKIIKLIDFGLVKETSNQMAKTSCVGTPFYIAPDVLQSNQNISTYYDKSVDVWSLGAIWYEILTEETFFNGISQQDIFNQIMYKTQNEIDQQIQYNQKIQQQEKNFIKRMLRRSSIQRLQLREIIETYNQQPNFNMQNKLQYQNQNQQQIKQIQPQFNLVKSQFNQVQNQFNLVKSNFNQVQNQFSQVQPQFTQIQPQVQPQFNQITFTECQEKNKINRQFFNQQSQLCIEENQRQKKEIEDLNKKFEEFKRIQVEAEQKIRDEYQQKLLDLEIENNEKIQSTKREIKKEQQEEIKQKVEEQKMQMKQELEIEISKKYMQDYSIKVTQLEKTQEQEKQLYIQDKIQSLFQFLQNSIQLFTKNLDQKLQIIKNIDSLDPDKEKLVQLIQSQIQKNNEKIQINEQKQLQLVSQIEQLKGLDNQLALQIQQNIEEQNNFILYVSEQQIFIQNQIDYKQQLKQQQQEQEEQEEQIDKEKQDIKNKFQKLKQQSHQYLRDIKIFQERMKFYERIQYQIYQEEKLYEIVEKQQRMIQDLQVLEQYEKTIIQIEKSKQLINYQDFNKKLEQLLQSQNIQKNLIEETSNSLEQIDSKFVEENKRQISFIAQNLNYFKDQFKLLSQNEQYVDKITQINFKIEGCFDLLNDLNLSLEQKGIFLNYQQFQEKYQCINQNLQEFKQQYYLLLEQIHNDQQIKQRNDERLKKLKIVEGQLIEFVDKMNQLKIQVSHFSKDQYCDGELSKNLIMDKQQKIDQNIQSIQQQYEKFSNFQISTCFETMNLQIVQLEQFQEKLKQLLLDEQDKVQLLDLVLQKIANNNKSEQEKEYFQLYLELQQLYFQFSRTLSSVKIDQDKIDQIQLMNEKGEALRKELEQEKERINNYYNINQQNQKLFLEQEKKIFQETSKRETHEQILQLLNKLSEYDKEKMKKINEVHFHLSNNVIYTVDSLQIGLGFQPLDNTLIDTQYHLQQEEQLVSQEINLIRQVAQIQQLNPLHYNDLKEKMQNLIKKINELILKIPQNKQFEYFNSVYKINLESFEKLYSLINYLKLCHLTLYYERVKENKQKKNLMESNGITFYKQKINQKMEEDIEKKEQAQNLLQIYENIIFHNFHNKRIEELQKDYKQISMQILEKESFIKSKNQAKLRDQIKNLDAIQQIIKIKQYESTFEFPISEVFKILKNTVIVNKDQSQNSETIQNN</sequence>
<keyword evidence="5" id="KW-0067">ATP-binding</keyword>
<evidence type="ECO:0000259" key="7">
    <source>
        <dbReference type="PROSITE" id="PS50011"/>
    </source>
</evidence>
<dbReference type="OrthoDB" id="312106at2759"/>
<gene>
    <name evidence="8" type="ORF">PSON_ATCC_30995.1.T0130001</name>
</gene>
<reference evidence="8" key="1">
    <citation type="submission" date="2021-01" db="EMBL/GenBank/DDBJ databases">
        <authorList>
            <consortium name="Genoscope - CEA"/>
            <person name="William W."/>
        </authorList>
    </citation>
    <scope>NUCLEOTIDE SEQUENCE</scope>
</reference>
<dbReference type="Proteomes" id="UP000692954">
    <property type="component" value="Unassembled WGS sequence"/>
</dbReference>
<organism evidence="8 9">
    <name type="scientific">Paramecium sonneborni</name>
    <dbReference type="NCBI Taxonomy" id="65129"/>
    <lineage>
        <taxon>Eukaryota</taxon>
        <taxon>Sar</taxon>
        <taxon>Alveolata</taxon>
        <taxon>Ciliophora</taxon>
        <taxon>Intramacronucleata</taxon>
        <taxon>Oligohymenophorea</taxon>
        <taxon>Peniculida</taxon>
        <taxon>Parameciidae</taxon>
        <taxon>Paramecium</taxon>
    </lineage>
</organism>
<evidence type="ECO:0000256" key="3">
    <source>
        <dbReference type="ARBA" id="ARBA00022741"/>
    </source>
</evidence>
<feature type="coiled-coil region" evidence="6">
    <location>
        <begin position="1000"/>
        <end position="1071"/>
    </location>
</feature>
<feature type="coiled-coil region" evidence="6">
    <location>
        <begin position="379"/>
        <end position="469"/>
    </location>
</feature>
<dbReference type="InterPro" id="IPR008271">
    <property type="entry name" value="Ser/Thr_kinase_AS"/>
</dbReference>
<evidence type="ECO:0000256" key="4">
    <source>
        <dbReference type="ARBA" id="ARBA00022777"/>
    </source>
</evidence>
<evidence type="ECO:0000313" key="9">
    <source>
        <dbReference type="Proteomes" id="UP000692954"/>
    </source>
</evidence>
<keyword evidence="2" id="KW-0808">Transferase</keyword>
<name>A0A8S1L8I7_9CILI</name>
<dbReference type="PROSITE" id="PS50011">
    <property type="entry name" value="PROTEIN_KINASE_DOM"/>
    <property type="match status" value="1"/>
</dbReference>
<protein>
    <recommendedName>
        <fullName evidence="1">non-specific serine/threonine protein kinase</fullName>
        <ecNumber evidence="1">2.7.11.1</ecNumber>
    </recommendedName>
</protein>
<evidence type="ECO:0000256" key="2">
    <source>
        <dbReference type="ARBA" id="ARBA00022679"/>
    </source>
</evidence>
<feature type="domain" description="Protein kinase" evidence="7">
    <location>
        <begin position="21"/>
        <end position="287"/>
    </location>
</feature>
<dbReference type="PANTHER" id="PTHR43671:SF13">
    <property type="entry name" value="SERINE_THREONINE-PROTEIN KINASE NEK2"/>
    <property type="match status" value="1"/>
</dbReference>
<evidence type="ECO:0000256" key="6">
    <source>
        <dbReference type="SAM" id="Coils"/>
    </source>
</evidence>
<feature type="coiled-coil region" evidence="6">
    <location>
        <begin position="600"/>
        <end position="648"/>
    </location>
</feature>
<keyword evidence="4" id="KW-0418">Kinase</keyword>
<dbReference type="EC" id="2.7.11.1" evidence="1"/>
<dbReference type="GO" id="GO:0004674">
    <property type="term" value="F:protein serine/threonine kinase activity"/>
    <property type="evidence" value="ECO:0007669"/>
    <property type="project" value="UniProtKB-EC"/>
</dbReference>
<proteinExistence type="predicted"/>
<evidence type="ECO:0000313" key="8">
    <source>
        <dbReference type="EMBL" id="CAD8059004.1"/>
    </source>
</evidence>
<feature type="coiled-coil region" evidence="6">
    <location>
        <begin position="1224"/>
        <end position="1274"/>
    </location>
</feature>
<dbReference type="InterPro" id="IPR050660">
    <property type="entry name" value="NEK_Ser/Thr_kinase"/>
</dbReference>
<keyword evidence="3" id="KW-0547">Nucleotide-binding</keyword>
<keyword evidence="6" id="KW-0175">Coiled coil</keyword>
<dbReference type="Pfam" id="PF00069">
    <property type="entry name" value="Pkinase"/>
    <property type="match status" value="1"/>
</dbReference>
<dbReference type="PANTHER" id="PTHR43671">
    <property type="entry name" value="SERINE/THREONINE-PROTEIN KINASE NEK"/>
    <property type="match status" value="1"/>
</dbReference>
<keyword evidence="9" id="KW-1185">Reference proteome</keyword>
<dbReference type="EMBL" id="CAJJDN010000013">
    <property type="protein sequence ID" value="CAD8059004.1"/>
    <property type="molecule type" value="Genomic_DNA"/>
</dbReference>
<dbReference type="PROSITE" id="PS00108">
    <property type="entry name" value="PROTEIN_KINASE_ST"/>
    <property type="match status" value="1"/>
</dbReference>
<evidence type="ECO:0000256" key="5">
    <source>
        <dbReference type="ARBA" id="ARBA00022840"/>
    </source>
</evidence>
<dbReference type="GO" id="GO:0005524">
    <property type="term" value="F:ATP binding"/>
    <property type="evidence" value="ECO:0007669"/>
    <property type="project" value="UniProtKB-KW"/>
</dbReference>
<comment type="caution">
    <text evidence="8">The sequence shown here is derived from an EMBL/GenBank/DDBJ whole genome shotgun (WGS) entry which is preliminary data.</text>
</comment>
<evidence type="ECO:0000256" key="1">
    <source>
        <dbReference type="ARBA" id="ARBA00012513"/>
    </source>
</evidence>
<accession>A0A8S1L8I7</accession>
<dbReference type="InterPro" id="IPR000719">
    <property type="entry name" value="Prot_kinase_dom"/>
</dbReference>